<proteinExistence type="predicted"/>
<reference evidence="2" key="1">
    <citation type="journal article" date="2023" name="Plant J.">
        <title>The genome of the king protea, Protea cynaroides.</title>
        <authorList>
            <person name="Chang J."/>
            <person name="Duong T.A."/>
            <person name="Schoeman C."/>
            <person name="Ma X."/>
            <person name="Roodt D."/>
            <person name="Barker N."/>
            <person name="Li Z."/>
            <person name="Van de Peer Y."/>
            <person name="Mizrachi E."/>
        </authorList>
    </citation>
    <scope>NUCLEOTIDE SEQUENCE</scope>
    <source>
        <tissue evidence="2">Young leaves</tissue>
    </source>
</reference>
<dbReference type="Proteomes" id="UP001141806">
    <property type="component" value="Unassembled WGS sequence"/>
</dbReference>
<name>A0A9Q0H9V8_9MAGN</name>
<evidence type="ECO:0000313" key="2">
    <source>
        <dbReference type="EMBL" id="KAJ4961316.1"/>
    </source>
</evidence>
<evidence type="ECO:0000256" key="1">
    <source>
        <dbReference type="SAM" id="Phobius"/>
    </source>
</evidence>
<gene>
    <name evidence="2" type="ORF">NE237_021226</name>
</gene>
<keyword evidence="3" id="KW-1185">Reference proteome</keyword>
<keyword evidence="1" id="KW-0472">Membrane</keyword>
<accession>A0A9Q0H9V8</accession>
<protein>
    <submittedName>
        <fullName evidence="2">Uncharacterized protein</fullName>
    </submittedName>
</protein>
<dbReference type="AlphaFoldDB" id="A0A9Q0H9V8"/>
<feature type="transmembrane region" description="Helical" evidence="1">
    <location>
        <begin position="119"/>
        <end position="140"/>
    </location>
</feature>
<sequence length="150" mass="16837">MGIRREEGNEKQKLQAIDAAIDAVITSMDKYNLERKEGDLLVTGISFFFLLLFLFLLAPAPIEIHSLLHLSLGSLSLSGRDTWPISSLFSPCRFSLYLSSFSLSLHMNEIPFTCGCRPLSLLLLLFFQFFLSHYSLPGIAAASPLHFPRK</sequence>
<feature type="transmembrane region" description="Helical" evidence="1">
    <location>
        <begin position="40"/>
        <end position="62"/>
    </location>
</feature>
<keyword evidence="1" id="KW-0812">Transmembrane</keyword>
<comment type="caution">
    <text evidence="2">The sequence shown here is derived from an EMBL/GenBank/DDBJ whole genome shotgun (WGS) entry which is preliminary data.</text>
</comment>
<keyword evidence="1" id="KW-1133">Transmembrane helix</keyword>
<evidence type="ECO:0000313" key="3">
    <source>
        <dbReference type="Proteomes" id="UP001141806"/>
    </source>
</evidence>
<organism evidence="2 3">
    <name type="scientific">Protea cynaroides</name>
    <dbReference type="NCBI Taxonomy" id="273540"/>
    <lineage>
        <taxon>Eukaryota</taxon>
        <taxon>Viridiplantae</taxon>
        <taxon>Streptophyta</taxon>
        <taxon>Embryophyta</taxon>
        <taxon>Tracheophyta</taxon>
        <taxon>Spermatophyta</taxon>
        <taxon>Magnoliopsida</taxon>
        <taxon>Proteales</taxon>
        <taxon>Proteaceae</taxon>
        <taxon>Protea</taxon>
    </lineage>
</organism>
<dbReference type="EMBL" id="JAMYWD010000009">
    <property type="protein sequence ID" value="KAJ4961316.1"/>
    <property type="molecule type" value="Genomic_DNA"/>
</dbReference>